<evidence type="ECO:0000313" key="5">
    <source>
        <dbReference type="Proteomes" id="UP000507470"/>
    </source>
</evidence>
<evidence type="ECO:0000256" key="1">
    <source>
        <dbReference type="ARBA" id="ARBA00022614"/>
    </source>
</evidence>
<reference evidence="4 5" key="1">
    <citation type="submission" date="2020-06" db="EMBL/GenBank/DDBJ databases">
        <authorList>
            <person name="Li R."/>
            <person name="Bekaert M."/>
        </authorList>
    </citation>
    <scope>NUCLEOTIDE SEQUENCE [LARGE SCALE GENOMIC DNA]</scope>
    <source>
        <strain evidence="5">wild</strain>
    </source>
</reference>
<feature type="chain" id="PRO_5026917110" description="LINGO" evidence="3">
    <location>
        <begin position="21"/>
        <end position="365"/>
    </location>
</feature>
<sequence>MDCKILLLVTFCIISKLACADICELSALFANCSKRGFSEIPQNLPEYITQLELSENVITKIGSKAFKRYDKLLVLHLANNNISILDRDAFEGLYELKVLSLTGNRLDHTRYPNNVFRPLKNIHELYLNRNIRSPPPFEQEKTCEYSDKAFSWMVNLKILSIDLCGSSNFGIGFLKLTHLQNLTFDNCLACNLTRKTFNNFRNSNVTVLNLSRCELYEMSESIDAGILYPFSNVTSLDLSNSYFSLKHALQLLLPFRNKKMDMINFHRVSRNTRSSPENPFKIVITSEMMQFLRTICVKTLIMSYNGIVDAKPNSLFVFDHPECFENIIISANSFWLENTLQYIEVLKLSSTMINLRLFDYSYVPA</sequence>
<dbReference type="Proteomes" id="UP000507470">
    <property type="component" value="Unassembled WGS sequence"/>
</dbReference>
<name>A0A6J8CIN0_MYTCO</name>
<protein>
    <recommendedName>
        <fullName evidence="6">LINGO</fullName>
    </recommendedName>
</protein>
<evidence type="ECO:0008006" key="6">
    <source>
        <dbReference type="Google" id="ProtNLM"/>
    </source>
</evidence>
<dbReference type="OrthoDB" id="6157324at2759"/>
<evidence type="ECO:0000313" key="4">
    <source>
        <dbReference type="EMBL" id="CAC5395112.1"/>
    </source>
</evidence>
<dbReference type="InterPro" id="IPR003591">
    <property type="entry name" value="Leu-rich_rpt_typical-subtyp"/>
</dbReference>
<dbReference type="InterPro" id="IPR032675">
    <property type="entry name" value="LRR_dom_sf"/>
</dbReference>
<dbReference type="InterPro" id="IPR050333">
    <property type="entry name" value="SLRP"/>
</dbReference>
<dbReference type="InterPro" id="IPR001611">
    <property type="entry name" value="Leu-rich_rpt"/>
</dbReference>
<evidence type="ECO:0000256" key="3">
    <source>
        <dbReference type="SAM" id="SignalP"/>
    </source>
</evidence>
<proteinExistence type="predicted"/>
<dbReference type="SUPFAM" id="SSF52058">
    <property type="entry name" value="L domain-like"/>
    <property type="match status" value="1"/>
</dbReference>
<dbReference type="PANTHER" id="PTHR45712:SF22">
    <property type="entry name" value="INSULIN-LIKE GROWTH FACTOR-BINDING PROTEIN COMPLEX ACID LABILE SUBUNIT"/>
    <property type="match status" value="1"/>
</dbReference>
<dbReference type="EMBL" id="CACVKT020005429">
    <property type="protein sequence ID" value="CAC5395112.1"/>
    <property type="molecule type" value="Genomic_DNA"/>
</dbReference>
<dbReference type="Pfam" id="PF13855">
    <property type="entry name" value="LRR_8"/>
    <property type="match status" value="1"/>
</dbReference>
<keyword evidence="5" id="KW-1185">Reference proteome</keyword>
<dbReference type="AlphaFoldDB" id="A0A6J8CIN0"/>
<keyword evidence="1" id="KW-0433">Leucine-rich repeat</keyword>
<dbReference type="PANTHER" id="PTHR45712">
    <property type="entry name" value="AGAP008170-PA"/>
    <property type="match status" value="1"/>
</dbReference>
<keyword evidence="2" id="KW-0677">Repeat</keyword>
<keyword evidence="3" id="KW-0732">Signal</keyword>
<evidence type="ECO:0000256" key="2">
    <source>
        <dbReference type="ARBA" id="ARBA00022737"/>
    </source>
</evidence>
<feature type="signal peptide" evidence="3">
    <location>
        <begin position="1"/>
        <end position="20"/>
    </location>
</feature>
<accession>A0A6J8CIN0</accession>
<dbReference type="Gene3D" id="3.80.10.10">
    <property type="entry name" value="Ribonuclease Inhibitor"/>
    <property type="match status" value="2"/>
</dbReference>
<gene>
    <name evidence="4" type="ORF">MCOR_29807</name>
</gene>
<organism evidence="4 5">
    <name type="scientific">Mytilus coruscus</name>
    <name type="common">Sea mussel</name>
    <dbReference type="NCBI Taxonomy" id="42192"/>
    <lineage>
        <taxon>Eukaryota</taxon>
        <taxon>Metazoa</taxon>
        <taxon>Spiralia</taxon>
        <taxon>Lophotrochozoa</taxon>
        <taxon>Mollusca</taxon>
        <taxon>Bivalvia</taxon>
        <taxon>Autobranchia</taxon>
        <taxon>Pteriomorphia</taxon>
        <taxon>Mytilida</taxon>
        <taxon>Mytiloidea</taxon>
        <taxon>Mytilidae</taxon>
        <taxon>Mytilinae</taxon>
        <taxon>Mytilus</taxon>
    </lineage>
</organism>
<dbReference type="SMART" id="SM00369">
    <property type="entry name" value="LRR_TYP"/>
    <property type="match status" value="2"/>
</dbReference>